<dbReference type="InterPro" id="IPR051044">
    <property type="entry name" value="MAG_DAG_Lipase"/>
</dbReference>
<dbReference type="Gene3D" id="3.40.50.1820">
    <property type="entry name" value="alpha/beta hydrolase"/>
    <property type="match status" value="1"/>
</dbReference>
<dbReference type="AlphaFoldDB" id="A0A1S3XGK0"/>
<sequence>MKNFLSKVLDENPGLPCFCFGHSTGAAIVLKAALDVKVRANIAGIILTSPAIGIQPTHPIITVLAPVVSFLMPRFQLSAANQTDARNVNQTFGLKVGLKPVLGKWIGA</sequence>
<organism evidence="2">
    <name type="scientific">Nicotiana tabacum</name>
    <name type="common">Common tobacco</name>
    <dbReference type="NCBI Taxonomy" id="4097"/>
    <lineage>
        <taxon>Eukaryota</taxon>
        <taxon>Viridiplantae</taxon>
        <taxon>Streptophyta</taxon>
        <taxon>Embryophyta</taxon>
        <taxon>Tracheophyta</taxon>
        <taxon>Spermatophyta</taxon>
        <taxon>Magnoliopsida</taxon>
        <taxon>eudicotyledons</taxon>
        <taxon>Gunneridae</taxon>
        <taxon>Pentapetalae</taxon>
        <taxon>asterids</taxon>
        <taxon>lamiids</taxon>
        <taxon>Solanales</taxon>
        <taxon>Solanaceae</taxon>
        <taxon>Nicotianoideae</taxon>
        <taxon>Nicotianeae</taxon>
        <taxon>Nicotiana</taxon>
    </lineage>
</organism>
<proteinExistence type="predicted"/>
<evidence type="ECO:0000313" key="2">
    <source>
        <dbReference type="RefSeq" id="XP_016439013.1"/>
    </source>
</evidence>
<feature type="domain" description="Serine aminopeptidase S33" evidence="1">
    <location>
        <begin position="2"/>
        <end position="86"/>
    </location>
</feature>
<evidence type="ECO:0000259" key="1">
    <source>
        <dbReference type="Pfam" id="PF12146"/>
    </source>
</evidence>
<name>A0A1S3XGK0_TOBAC</name>
<protein>
    <submittedName>
        <fullName evidence="2">Uncharacterized protein isoform X2</fullName>
    </submittedName>
</protein>
<accession>A0A1S3XGK0</accession>
<dbReference type="OrthoDB" id="2498029at2759"/>
<reference evidence="2" key="1">
    <citation type="submission" date="2025-08" db="UniProtKB">
        <authorList>
            <consortium name="RefSeq"/>
        </authorList>
    </citation>
    <scope>IDENTIFICATION</scope>
</reference>
<dbReference type="RefSeq" id="XP_016439013.1">
    <property type="nucleotide sequence ID" value="XM_016583527.1"/>
</dbReference>
<dbReference type="SUPFAM" id="SSF53474">
    <property type="entry name" value="alpha/beta-Hydrolases"/>
    <property type="match status" value="1"/>
</dbReference>
<dbReference type="PANTHER" id="PTHR11614">
    <property type="entry name" value="PHOSPHOLIPASE-RELATED"/>
    <property type="match status" value="1"/>
</dbReference>
<dbReference type="InterPro" id="IPR022742">
    <property type="entry name" value="Hydrolase_4"/>
</dbReference>
<dbReference type="Pfam" id="PF12146">
    <property type="entry name" value="Hydrolase_4"/>
    <property type="match status" value="1"/>
</dbReference>
<gene>
    <name evidence="2" type="primary">LOC107764950</name>
</gene>
<dbReference type="InterPro" id="IPR029058">
    <property type="entry name" value="AB_hydrolase_fold"/>
</dbReference>